<dbReference type="AlphaFoldDB" id="A0A1X2G9D1"/>
<protein>
    <recommendedName>
        <fullName evidence="2">F-box domain-containing protein</fullName>
    </recommendedName>
</protein>
<evidence type="ECO:0000313" key="4">
    <source>
        <dbReference type="Proteomes" id="UP000242146"/>
    </source>
</evidence>
<dbReference type="OrthoDB" id="5554140at2759"/>
<reference evidence="3 4" key="1">
    <citation type="submission" date="2016-07" db="EMBL/GenBank/DDBJ databases">
        <title>Pervasive Adenine N6-methylation of Active Genes in Fungi.</title>
        <authorList>
            <consortium name="DOE Joint Genome Institute"/>
            <person name="Mondo S.J."/>
            <person name="Dannebaum R.O."/>
            <person name="Kuo R.C."/>
            <person name="Labutti K."/>
            <person name="Haridas S."/>
            <person name="Kuo A."/>
            <person name="Salamov A."/>
            <person name="Ahrendt S.R."/>
            <person name="Lipzen A."/>
            <person name="Sullivan W."/>
            <person name="Andreopoulos W.B."/>
            <person name="Clum A."/>
            <person name="Lindquist E."/>
            <person name="Daum C."/>
            <person name="Ramamoorthy G.K."/>
            <person name="Gryganskyi A."/>
            <person name="Culley D."/>
            <person name="Magnuson J.K."/>
            <person name="James T.Y."/>
            <person name="O'Malley M.A."/>
            <person name="Stajich J.E."/>
            <person name="Spatafora J.W."/>
            <person name="Visel A."/>
            <person name="Grigoriev I.V."/>
        </authorList>
    </citation>
    <scope>NUCLEOTIDE SEQUENCE [LARGE SCALE GENOMIC DNA]</scope>
    <source>
        <strain evidence="3 4">NRRL 3301</strain>
    </source>
</reference>
<keyword evidence="4" id="KW-1185">Reference proteome</keyword>
<organism evidence="3 4">
    <name type="scientific">Hesseltinella vesiculosa</name>
    <dbReference type="NCBI Taxonomy" id="101127"/>
    <lineage>
        <taxon>Eukaryota</taxon>
        <taxon>Fungi</taxon>
        <taxon>Fungi incertae sedis</taxon>
        <taxon>Mucoromycota</taxon>
        <taxon>Mucoromycotina</taxon>
        <taxon>Mucoromycetes</taxon>
        <taxon>Mucorales</taxon>
        <taxon>Cunninghamellaceae</taxon>
        <taxon>Hesseltinella</taxon>
    </lineage>
</organism>
<dbReference type="Proteomes" id="UP000242146">
    <property type="component" value="Unassembled WGS sequence"/>
</dbReference>
<comment type="caution">
    <text evidence="3">The sequence shown here is derived from an EMBL/GenBank/DDBJ whole genome shotgun (WGS) entry which is preliminary data.</text>
</comment>
<dbReference type="SMART" id="SM00256">
    <property type="entry name" value="FBOX"/>
    <property type="match status" value="1"/>
</dbReference>
<dbReference type="PROSITE" id="PS00018">
    <property type="entry name" value="EF_HAND_1"/>
    <property type="match status" value="1"/>
</dbReference>
<dbReference type="GO" id="GO:0006893">
    <property type="term" value="P:Golgi to plasma membrane transport"/>
    <property type="evidence" value="ECO:0007669"/>
    <property type="project" value="TreeGrafter"/>
</dbReference>
<dbReference type="STRING" id="101127.A0A1X2G9D1"/>
<dbReference type="Gene3D" id="1.20.1280.50">
    <property type="match status" value="1"/>
</dbReference>
<dbReference type="PROSITE" id="PS50181">
    <property type="entry name" value="FBOX"/>
    <property type="match status" value="1"/>
</dbReference>
<dbReference type="PANTHER" id="PTHR12100">
    <property type="entry name" value="SEC10"/>
    <property type="match status" value="1"/>
</dbReference>
<accession>A0A1X2G9D1</accession>
<dbReference type="Pfam" id="PF12937">
    <property type="entry name" value="F-box-like"/>
    <property type="match status" value="1"/>
</dbReference>
<feature type="compositionally biased region" description="Polar residues" evidence="1">
    <location>
        <begin position="451"/>
        <end position="477"/>
    </location>
</feature>
<proteinExistence type="predicted"/>
<dbReference type="GO" id="GO:0000145">
    <property type="term" value="C:exocyst"/>
    <property type="evidence" value="ECO:0007669"/>
    <property type="project" value="TreeGrafter"/>
</dbReference>
<feature type="region of interest" description="Disordered" evidence="1">
    <location>
        <begin position="451"/>
        <end position="507"/>
    </location>
</feature>
<sequence length="848" mass="96417">MTDLDSPCSSISLQPPLQPTKLRATLPPNVLLCVLKYLSLSTLATCALVSRRFKVLVYDDEIWDSKLQQMLQHDTAGVLANLLVQKDKGALMDTSDEFFINNKPLNELIPGLKTDPYRARARAKSTGRAREQFKSLYLHLIPYYTDLRHRHSKESKLLTDYGSKPIECGKTLNLLGGLGLAHVVSDWQEINEGVEALCQYFESASLHEFEVAYDHQKIDNMMTYAHALVALNGGSLCVQTFIQKHQMFYDNPYQAEDNFSDELNIKPFQSFVATLDEEIRQQATLIHQVFPSQADVFYQFVDRVFEDVLAEYLTQLFAMAHEKGSKIYLQTVALSLTSMSQLLDSMIDTSLPAHLDQERATNLLFKVLLPFIDDYLYEEETNINQACELGIERWKVKRGQKQGDEAKRLNSQNREAFKRDYLRAFKKVISVPVDLVSTAATTIVSPFQRSAALKNSDSAPSSPTTAKATDSPRSSVQMARLSHAGSVTSLSSATSSTSTPDEAKRDPNAALENAQVQLDMLQDYISLELALQLIHVNKDAERRIQRFIQINFPGRMKQDIQRTYENIFIRLLKSLGNDHIKPAFEMASDTLLKYHPSLDTSTGTDSVPPLTEFFGMVHVADVTQQMIQLYYDEDMTKFIDKNDFMNDVNKEKKLFERMLDDCVARGMDCSIQVLLAQVEMLLRREQSSSDYNPSGDHIDLRPTKACTDVIQCLKSNTSMLQGAAEKATMDLFFNEIGRRFFDVLCKHLKSQTVSQQGGFRYICDINTYYDFVVTLRQKNVTPYFHALKSLANVYIIDSAQDIKTVIHDMGRYQGLLRVEDLFEFAACRKDWPVIRKVVQKDMTDCILM</sequence>
<feature type="compositionally biased region" description="Low complexity" evidence="1">
    <location>
        <begin position="486"/>
        <end position="499"/>
    </location>
</feature>
<dbReference type="InterPro" id="IPR001810">
    <property type="entry name" value="F-box_dom"/>
</dbReference>
<evidence type="ECO:0000313" key="3">
    <source>
        <dbReference type="EMBL" id="ORX48483.1"/>
    </source>
</evidence>
<dbReference type="InterPro" id="IPR018247">
    <property type="entry name" value="EF_Hand_1_Ca_BS"/>
</dbReference>
<dbReference type="SUPFAM" id="SSF81383">
    <property type="entry name" value="F-box domain"/>
    <property type="match status" value="1"/>
</dbReference>
<evidence type="ECO:0000256" key="1">
    <source>
        <dbReference type="SAM" id="MobiDB-lite"/>
    </source>
</evidence>
<gene>
    <name evidence="3" type="ORF">DM01DRAFT_1376693</name>
</gene>
<evidence type="ECO:0000259" key="2">
    <source>
        <dbReference type="PROSITE" id="PS50181"/>
    </source>
</evidence>
<dbReference type="PANTHER" id="PTHR12100:SF1">
    <property type="entry name" value="RECYCLIN-1"/>
    <property type="match status" value="1"/>
</dbReference>
<dbReference type="GO" id="GO:0006887">
    <property type="term" value="P:exocytosis"/>
    <property type="evidence" value="ECO:0007669"/>
    <property type="project" value="TreeGrafter"/>
</dbReference>
<dbReference type="InterPro" id="IPR036047">
    <property type="entry name" value="F-box-like_dom_sf"/>
</dbReference>
<name>A0A1X2G9D1_9FUNG</name>
<dbReference type="EMBL" id="MCGT01000029">
    <property type="protein sequence ID" value="ORX48483.1"/>
    <property type="molecule type" value="Genomic_DNA"/>
</dbReference>
<dbReference type="InterPro" id="IPR048627">
    <property type="entry name" value="Sec10_HB"/>
</dbReference>
<dbReference type="Pfam" id="PF07393">
    <property type="entry name" value="Sec10_HB"/>
    <property type="match status" value="1"/>
</dbReference>
<dbReference type="InterPro" id="IPR009976">
    <property type="entry name" value="Sec10-like"/>
</dbReference>
<feature type="domain" description="F-box" evidence="2">
    <location>
        <begin position="20"/>
        <end position="66"/>
    </location>
</feature>